<name>A0A1I8MF42_MUSDO</name>
<dbReference type="OrthoDB" id="271433at2759"/>
<dbReference type="PANTHER" id="PTHR22966">
    <property type="entry name" value="2-AMINOETHANETHIOL DIOXYGENASE"/>
    <property type="match status" value="1"/>
</dbReference>
<keyword evidence="1" id="KW-0479">Metal-binding</keyword>
<protein>
    <submittedName>
        <fullName evidence="6">2-aminoethanethiol dioxygenase</fullName>
    </submittedName>
</protein>
<dbReference type="Proteomes" id="UP001652621">
    <property type="component" value="Unplaced"/>
</dbReference>
<evidence type="ECO:0000256" key="2">
    <source>
        <dbReference type="ARBA" id="ARBA00023002"/>
    </source>
</evidence>
<keyword evidence="3" id="KW-0408">Iron</keyword>
<evidence type="ECO:0000256" key="1">
    <source>
        <dbReference type="ARBA" id="ARBA00022723"/>
    </source>
</evidence>
<dbReference type="VEuPathDB" id="VectorBase:MDOMA2_019226"/>
<keyword evidence="6" id="KW-0223">Dioxygenase</keyword>
<sequence length="253" mass="28639">MSSHFGNILRQALKTFDRKNQNSLKNNLLILKHLTDQLSKRDILIDEEKLLKDSLYRTPGHAPCTYMHIFEDETVSMSVFIMRGGYTMPLHDHPCMHGLLKVIHGKLKIQTYTQDINCSSDAWNETAPHIKEVDVIQEEPVTVTSDMGCSLLTPTERNYHEITAVGGVAAFFDILAPPYDADVPGLGPRSCTFYETIQPDILEKSGECNTDCKPKLKLRRTPAPVSYYCDTTDPHEALLRTVFMYTKEAYSPV</sequence>
<evidence type="ECO:0000313" key="4">
    <source>
        <dbReference type="EnsemblMetazoa" id="MDOA004269-PA"/>
    </source>
</evidence>
<proteinExistence type="predicted"/>
<dbReference type="CDD" id="cd20289">
    <property type="entry name" value="cupin_ADO"/>
    <property type="match status" value="1"/>
</dbReference>
<keyword evidence="2" id="KW-0560">Oxidoreductase</keyword>
<dbReference type="InterPro" id="IPR011051">
    <property type="entry name" value="RmlC_Cupin_sf"/>
</dbReference>
<evidence type="ECO:0000256" key="3">
    <source>
        <dbReference type="ARBA" id="ARBA00023004"/>
    </source>
</evidence>
<dbReference type="VEuPathDB" id="VectorBase:MDOA004269"/>
<dbReference type="GO" id="GO:0046872">
    <property type="term" value="F:metal ion binding"/>
    <property type="evidence" value="ECO:0007669"/>
    <property type="project" value="UniProtKB-KW"/>
</dbReference>
<dbReference type="STRING" id="7370.A0A1I8MF42"/>
<reference evidence="6" key="2">
    <citation type="submission" date="2025-04" db="UniProtKB">
        <authorList>
            <consortium name="RefSeq"/>
        </authorList>
    </citation>
    <scope>IDENTIFICATION</scope>
    <source>
        <strain evidence="6">Aabys</strain>
    </source>
</reference>
<dbReference type="GO" id="GO:0016702">
    <property type="term" value="F:oxidoreductase activity, acting on single donors with incorporation of molecular oxygen, incorporation of two atoms of oxygen"/>
    <property type="evidence" value="ECO:0007669"/>
    <property type="project" value="InterPro"/>
</dbReference>
<keyword evidence="5" id="KW-1185">Reference proteome</keyword>
<dbReference type="InterPro" id="IPR014710">
    <property type="entry name" value="RmlC-like_jellyroll"/>
</dbReference>
<dbReference type="RefSeq" id="XP_005176921.1">
    <property type="nucleotide sequence ID" value="XM_005176864.3"/>
</dbReference>
<accession>A0A1I8MF42</accession>
<dbReference type="eggNOG" id="KOG4281">
    <property type="taxonomic scope" value="Eukaryota"/>
</dbReference>
<dbReference type="InterPro" id="IPR012864">
    <property type="entry name" value="PCO/ADO"/>
</dbReference>
<dbReference type="AlphaFoldDB" id="A0A1I8MF42"/>
<organism evidence="4">
    <name type="scientific">Musca domestica</name>
    <name type="common">House fly</name>
    <dbReference type="NCBI Taxonomy" id="7370"/>
    <lineage>
        <taxon>Eukaryota</taxon>
        <taxon>Metazoa</taxon>
        <taxon>Ecdysozoa</taxon>
        <taxon>Arthropoda</taxon>
        <taxon>Hexapoda</taxon>
        <taxon>Insecta</taxon>
        <taxon>Pterygota</taxon>
        <taxon>Neoptera</taxon>
        <taxon>Endopterygota</taxon>
        <taxon>Diptera</taxon>
        <taxon>Brachycera</taxon>
        <taxon>Muscomorpha</taxon>
        <taxon>Muscoidea</taxon>
        <taxon>Muscidae</taxon>
        <taxon>Musca</taxon>
    </lineage>
</organism>
<dbReference type="KEGG" id="mde:101894845"/>
<dbReference type="PANTHER" id="PTHR22966:SF61">
    <property type="entry name" value="2-AMINOETHANETHIOL DIOXYGENASE"/>
    <property type="match status" value="1"/>
</dbReference>
<dbReference type="EnsemblMetazoa" id="MDOA004269-RA">
    <property type="protein sequence ID" value="MDOA004269-PA"/>
    <property type="gene ID" value="MDOA004269"/>
</dbReference>
<dbReference type="GO" id="GO:0005739">
    <property type="term" value="C:mitochondrion"/>
    <property type="evidence" value="ECO:0007669"/>
    <property type="project" value="TreeGrafter"/>
</dbReference>
<dbReference type="SUPFAM" id="SSF51182">
    <property type="entry name" value="RmlC-like cupins"/>
    <property type="match status" value="1"/>
</dbReference>
<evidence type="ECO:0000313" key="5">
    <source>
        <dbReference type="Proteomes" id="UP001652621"/>
    </source>
</evidence>
<dbReference type="Gene3D" id="2.60.120.10">
    <property type="entry name" value="Jelly Rolls"/>
    <property type="match status" value="1"/>
</dbReference>
<reference evidence="4" key="1">
    <citation type="submission" date="2020-05" db="UniProtKB">
        <authorList>
            <consortium name="EnsemblMetazoa"/>
        </authorList>
    </citation>
    <scope>IDENTIFICATION</scope>
    <source>
        <strain evidence="4">Aabys</strain>
    </source>
</reference>
<evidence type="ECO:0000313" key="6">
    <source>
        <dbReference type="RefSeq" id="XP_005176921.1"/>
    </source>
</evidence>
<gene>
    <name evidence="4" type="primary">101894845</name>
    <name evidence="6" type="synonym">LOC101894845</name>
</gene>
<dbReference type="GeneID" id="101894845"/>
<dbReference type="Pfam" id="PF07847">
    <property type="entry name" value="PCO_ADO"/>
    <property type="match status" value="1"/>
</dbReference>